<dbReference type="Proteomes" id="UP000828390">
    <property type="component" value="Unassembled WGS sequence"/>
</dbReference>
<feature type="compositionally biased region" description="Polar residues" evidence="1">
    <location>
        <begin position="52"/>
        <end position="62"/>
    </location>
</feature>
<dbReference type="AlphaFoldDB" id="A0A9D4HDL3"/>
<feature type="region of interest" description="Disordered" evidence="1">
    <location>
        <begin position="1"/>
        <end position="62"/>
    </location>
</feature>
<organism evidence="2 3">
    <name type="scientific">Dreissena polymorpha</name>
    <name type="common">Zebra mussel</name>
    <name type="synonym">Mytilus polymorpha</name>
    <dbReference type="NCBI Taxonomy" id="45954"/>
    <lineage>
        <taxon>Eukaryota</taxon>
        <taxon>Metazoa</taxon>
        <taxon>Spiralia</taxon>
        <taxon>Lophotrochozoa</taxon>
        <taxon>Mollusca</taxon>
        <taxon>Bivalvia</taxon>
        <taxon>Autobranchia</taxon>
        <taxon>Heteroconchia</taxon>
        <taxon>Euheterodonta</taxon>
        <taxon>Imparidentia</taxon>
        <taxon>Neoheterodontei</taxon>
        <taxon>Myida</taxon>
        <taxon>Dreissenoidea</taxon>
        <taxon>Dreissenidae</taxon>
        <taxon>Dreissena</taxon>
    </lineage>
</organism>
<proteinExistence type="predicted"/>
<protein>
    <submittedName>
        <fullName evidence="2">Uncharacterized protein</fullName>
    </submittedName>
</protein>
<keyword evidence="3" id="KW-1185">Reference proteome</keyword>
<reference evidence="2" key="1">
    <citation type="journal article" date="2019" name="bioRxiv">
        <title>The Genome of the Zebra Mussel, Dreissena polymorpha: A Resource for Invasive Species Research.</title>
        <authorList>
            <person name="McCartney M.A."/>
            <person name="Auch B."/>
            <person name="Kono T."/>
            <person name="Mallez S."/>
            <person name="Zhang Y."/>
            <person name="Obille A."/>
            <person name="Becker A."/>
            <person name="Abrahante J.E."/>
            <person name="Garbe J."/>
            <person name="Badalamenti J.P."/>
            <person name="Herman A."/>
            <person name="Mangelson H."/>
            <person name="Liachko I."/>
            <person name="Sullivan S."/>
            <person name="Sone E.D."/>
            <person name="Koren S."/>
            <person name="Silverstein K.A.T."/>
            <person name="Beckman K.B."/>
            <person name="Gohl D.M."/>
        </authorList>
    </citation>
    <scope>NUCLEOTIDE SEQUENCE</scope>
    <source>
        <strain evidence="2">Duluth1</strain>
        <tissue evidence="2">Whole animal</tissue>
    </source>
</reference>
<comment type="caution">
    <text evidence="2">The sequence shown here is derived from an EMBL/GenBank/DDBJ whole genome shotgun (WGS) entry which is preliminary data.</text>
</comment>
<accession>A0A9D4HDL3</accession>
<reference evidence="2" key="2">
    <citation type="submission" date="2020-11" db="EMBL/GenBank/DDBJ databases">
        <authorList>
            <person name="McCartney M.A."/>
            <person name="Auch B."/>
            <person name="Kono T."/>
            <person name="Mallez S."/>
            <person name="Becker A."/>
            <person name="Gohl D.M."/>
            <person name="Silverstein K.A.T."/>
            <person name="Koren S."/>
            <person name="Bechman K.B."/>
            <person name="Herman A."/>
            <person name="Abrahante J.E."/>
            <person name="Garbe J."/>
        </authorList>
    </citation>
    <scope>NUCLEOTIDE SEQUENCE</scope>
    <source>
        <strain evidence="2">Duluth1</strain>
        <tissue evidence="2">Whole animal</tissue>
    </source>
</reference>
<sequence>MRSSVEYFRPMIPRPYSPPASFARGSGSSQGSPQTPQAPDFRTVSEHRKSPLTASLKDNISD</sequence>
<evidence type="ECO:0000256" key="1">
    <source>
        <dbReference type="SAM" id="MobiDB-lite"/>
    </source>
</evidence>
<evidence type="ECO:0000313" key="2">
    <source>
        <dbReference type="EMBL" id="KAH3831446.1"/>
    </source>
</evidence>
<name>A0A9D4HDL3_DREPO</name>
<evidence type="ECO:0000313" key="3">
    <source>
        <dbReference type="Proteomes" id="UP000828390"/>
    </source>
</evidence>
<feature type="compositionally biased region" description="Low complexity" evidence="1">
    <location>
        <begin position="25"/>
        <end position="39"/>
    </location>
</feature>
<dbReference type="EMBL" id="JAIWYP010000004">
    <property type="protein sequence ID" value="KAH3831446.1"/>
    <property type="molecule type" value="Genomic_DNA"/>
</dbReference>
<gene>
    <name evidence="2" type="ORF">DPMN_104713</name>
</gene>